<feature type="transmembrane region" description="Helical" evidence="1">
    <location>
        <begin position="72"/>
        <end position="88"/>
    </location>
</feature>
<sequence length="94" mass="10522">MQVELMAIGAVMLLVSYMVGVRKQTWLLAGFNERNIKNKEALGTAAGAGFFLPLGLLLMTAGLIEIPQETRVLPYVILLLLLIVYVYIRRKLMK</sequence>
<reference evidence="3" key="1">
    <citation type="journal article" date="2019" name="Int. J. Syst. Evol. Microbiol.">
        <title>The Global Catalogue of Microorganisms (GCM) 10K type strain sequencing project: providing services to taxonomists for standard genome sequencing and annotation.</title>
        <authorList>
            <consortium name="The Broad Institute Genomics Platform"/>
            <consortium name="The Broad Institute Genome Sequencing Center for Infectious Disease"/>
            <person name="Wu L."/>
            <person name="Ma J."/>
        </authorList>
    </citation>
    <scope>NUCLEOTIDE SEQUENCE [LARGE SCALE GENOMIC DNA]</scope>
    <source>
        <strain evidence="3">NBRC 106396</strain>
    </source>
</reference>
<dbReference type="InterPro" id="IPR017259">
    <property type="entry name" value="UCP037672"/>
</dbReference>
<organism evidence="2 3">
    <name type="scientific">Fictibacillus iocasae</name>
    <dbReference type="NCBI Taxonomy" id="2715437"/>
    <lineage>
        <taxon>Bacteria</taxon>
        <taxon>Bacillati</taxon>
        <taxon>Bacillota</taxon>
        <taxon>Bacilli</taxon>
        <taxon>Bacillales</taxon>
        <taxon>Fictibacillaceae</taxon>
        <taxon>Fictibacillus</taxon>
    </lineage>
</organism>
<keyword evidence="1" id="KW-0472">Membrane</keyword>
<keyword evidence="1" id="KW-0812">Transmembrane</keyword>
<evidence type="ECO:0000313" key="2">
    <source>
        <dbReference type="EMBL" id="MFC7373209.1"/>
    </source>
</evidence>
<evidence type="ECO:0000256" key="1">
    <source>
        <dbReference type="SAM" id="Phobius"/>
    </source>
</evidence>
<accession>A0ABW2NZ29</accession>
<dbReference type="Pfam" id="PF12650">
    <property type="entry name" value="DUF3784"/>
    <property type="match status" value="1"/>
</dbReference>
<gene>
    <name evidence="2" type="ORF">ACFQPF_16330</name>
</gene>
<proteinExistence type="predicted"/>
<feature type="transmembrane region" description="Helical" evidence="1">
    <location>
        <begin position="42"/>
        <end position="66"/>
    </location>
</feature>
<dbReference type="EMBL" id="JBHTCP010000050">
    <property type="protein sequence ID" value="MFC7373209.1"/>
    <property type="molecule type" value="Genomic_DNA"/>
</dbReference>
<feature type="transmembrane region" description="Helical" evidence="1">
    <location>
        <begin position="6"/>
        <end position="21"/>
    </location>
</feature>
<dbReference type="Proteomes" id="UP001596549">
    <property type="component" value="Unassembled WGS sequence"/>
</dbReference>
<protein>
    <submittedName>
        <fullName evidence="2">DUF3784 domain-containing protein</fullName>
    </submittedName>
</protein>
<name>A0ABW2NZ29_9BACL</name>
<keyword evidence="1" id="KW-1133">Transmembrane helix</keyword>
<dbReference type="RefSeq" id="WP_379750894.1">
    <property type="nucleotide sequence ID" value="NZ_JBHTCP010000050.1"/>
</dbReference>
<evidence type="ECO:0000313" key="3">
    <source>
        <dbReference type="Proteomes" id="UP001596549"/>
    </source>
</evidence>
<comment type="caution">
    <text evidence="2">The sequence shown here is derived from an EMBL/GenBank/DDBJ whole genome shotgun (WGS) entry which is preliminary data.</text>
</comment>
<keyword evidence="3" id="KW-1185">Reference proteome</keyword>